<dbReference type="CDD" id="cd02194">
    <property type="entry name" value="ThiL"/>
    <property type="match status" value="1"/>
</dbReference>
<dbReference type="UniPathway" id="UPA00060">
    <property type="reaction ID" value="UER00142"/>
</dbReference>
<dbReference type="NCBIfam" id="TIGR01379">
    <property type="entry name" value="thiL"/>
    <property type="match status" value="1"/>
</dbReference>
<feature type="binding site" evidence="2">
    <location>
        <begin position="121"/>
        <end position="122"/>
    </location>
    <ligand>
        <name>ATP</name>
        <dbReference type="ChEBI" id="CHEBI:30616"/>
    </ligand>
</feature>
<dbReference type="Pfam" id="PF02769">
    <property type="entry name" value="AIRS_C"/>
    <property type="match status" value="1"/>
</dbReference>
<dbReference type="OrthoDB" id="9802811at2"/>
<dbReference type="RefSeq" id="WP_023433457.1">
    <property type="nucleotide sequence ID" value="NZ_AWXZ01000039.1"/>
</dbReference>
<keyword evidence="2" id="KW-0479">Metal-binding</keyword>
<evidence type="ECO:0000256" key="1">
    <source>
        <dbReference type="ARBA" id="ARBA00022977"/>
    </source>
</evidence>
<dbReference type="HAMAP" id="MF_02128">
    <property type="entry name" value="TMP_kinase"/>
    <property type="match status" value="1"/>
</dbReference>
<dbReference type="SUPFAM" id="SSF55326">
    <property type="entry name" value="PurM N-terminal domain-like"/>
    <property type="match status" value="1"/>
</dbReference>
<evidence type="ECO:0000259" key="5">
    <source>
        <dbReference type="Pfam" id="PF02769"/>
    </source>
</evidence>
<dbReference type="SUPFAM" id="SSF56042">
    <property type="entry name" value="PurM C-terminal domain-like"/>
    <property type="match status" value="1"/>
</dbReference>
<keyword evidence="2" id="KW-0547">Nucleotide-binding</keyword>
<keyword evidence="2 6" id="KW-0418">Kinase</keyword>
<feature type="binding site" evidence="2">
    <location>
        <position position="218"/>
    </location>
    <ligand>
        <name>Mg(2+)</name>
        <dbReference type="ChEBI" id="CHEBI:18420"/>
        <label>5</label>
    </ligand>
</feature>
<keyword evidence="2" id="KW-0067">ATP-binding</keyword>
<feature type="binding site" evidence="2">
    <location>
        <position position="74"/>
    </location>
    <ligand>
        <name>Mg(2+)</name>
        <dbReference type="ChEBI" id="CHEBI:18420"/>
        <label>3</label>
    </ligand>
</feature>
<comment type="caution">
    <text evidence="2">Lacks conserved residue(s) required for the propagation of feature annotation.</text>
</comment>
<dbReference type="EC" id="2.7.4.16" evidence="2"/>
<dbReference type="GO" id="GO:0005524">
    <property type="term" value="F:ATP binding"/>
    <property type="evidence" value="ECO:0007669"/>
    <property type="project" value="UniProtKB-UniRule"/>
</dbReference>
<feature type="binding site" evidence="2">
    <location>
        <position position="46"/>
    </location>
    <ligand>
        <name>Mg(2+)</name>
        <dbReference type="ChEBI" id="CHEBI:18420"/>
        <label>2</label>
    </ligand>
</feature>
<feature type="binding site" evidence="2">
    <location>
        <position position="29"/>
    </location>
    <ligand>
        <name>Mg(2+)</name>
        <dbReference type="ChEBI" id="CHEBI:18420"/>
        <label>3</label>
    </ligand>
</feature>
<keyword evidence="2" id="KW-0460">Magnesium</keyword>
<dbReference type="Gene3D" id="3.30.1330.10">
    <property type="entry name" value="PurM-like, N-terminal domain"/>
    <property type="match status" value="1"/>
</dbReference>
<dbReference type="EMBL" id="AWXZ01000039">
    <property type="protein sequence ID" value="ESR23271.1"/>
    <property type="molecule type" value="Genomic_DNA"/>
</dbReference>
<feature type="binding site" evidence="2">
    <location>
        <position position="217"/>
    </location>
    <ligand>
        <name>ATP</name>
        <dbReference type="ChEBI" id="CHEBI:30616"/>
    </ligand>
</feature>
<protein>
    <recommendedName>
        <fullName evidence="2">Thiamine-monophosphate kinase</fullName>
        <shortName evidence="2">TMP kinase</shortName>
        <shortName evidence="2">Thiamine-phosphate kinase</shortName>
        <ecNumber evidence="2">2.7.4.16</ecNumber>
    </recommendedName>
</protein>
<feature type="compositionally biased region" description="Polar residues" evidence="3">
    <location>
        <begin position="316"/>
        <end position="327"/>
    </location>
</feature>
<dbReference type="eggNOG" id="COG0611">
    <property type="taxonomic scope" value="Bacteria"/>
</dbReference>
<feature type="binding site" evidence="2">
    <location>
        <position position="323"/>
    </location>
    <ligand>
        <name>substrate</name>
    </ligand>
</feature>
<reference evidence="6 7" key="1">
    <citation type="journal article" date="2014" name="Genome Announc.">
        <title>Draft Genome Sequence of Lutibaculum baratangense Strain AMV1T, Isolated from a Mud Volcano in Andamans, India.</title>
        <authorList>
            <person name="Singh A."/>
            <person name="Sreenivas A."/>
            <person name="Sathyanarayana Reddy G."/>
            <person name="Pinnaka A.K."/>
            <person name="Shivaji S."/>
        </authorList>
    </citation>
    <scope>NUCLEOTIDE SEQUENCE [LARGE SCALE GENOMIC DNA]</scope>
    <source>
        <strain evidence="6 7">AMV1</strain>
    </source>
</reference>
<dbReference type="GO" id="GO:0009228">
    <property type="term" value="P:thiamine biosynthetic process"/>
    <property type="evidence" value="ECO:0007669"/>
    <property type="project" value="UniProtKB-KW"/>
</dbReference>
<feature type="binding site" evidence="2">
    <location>
        <position position="46"/>
    </location>
    <ligand>
        <name>Mg(2+)</name>
        <dbReference type="ChEBI" id="CHEBI:18420"/>
        <label>1</label>
    </ligand>
</feature>
<name>V4RAR4_9HYPH</name>
<dbReference type="PANTHER" id="PTHR30270">
    <property type="entry name" value="THIAMINE-MONOPHOSPHATE KINASE"/>
    <property type="match status" value="1"/>
</dbReference>
<feature type="region of interest" description="Disordered" evidence="3">
    <location>
        <begin position="303"/>
        <end position="327"/>
    </location>
</feature>
<feature type="binding site" evidence="2">
    <location>
        <position position="29"/>
    </location>
    <ligand>
        <name>Mg(2+)</name>
        <dbReference type="ChEBI" id="CHEBI:18420"/>
        <label>4</label>
    </ligand>
</feature>
<feature type="binding site" evidence="2">
    <location>
        <position position="53"/>
    </location>
    <ligand>
        <name>substrate</name>
    </ligand>
</feature>
<dbReference type="AlphaFoldDB" id="V4RAR4"/>
<evidence type="ECO:0000313" key="7">
    <source>
        <dbReference type="Proteomes" id="UP000017819"/>
    </source>
</evidence>
<dbReference type="PATRIC" id="fig|631454.5.peg.3299"/>
<organism evidence="6 7">
    <name type="scientific">Lutibaculum baratangense AMV1</name>
    <dbReference type="NCBI Taxonomy" id="631454"/>
    <lineage>
        <taxon>Bacteria</taxon>
        <taxon>Pseudomonadati</taxon>
        <taxon>Pseudomonadota</taxon>
        <taxon>Alphaproteobacteria</taxon>
        <taxon>Hyphomicrobiales</taxon>
        <taxon>Tepidamorphaceae</taxon>
        <taxon>Lutibaculum</taxon>
    </lineage>
</organism>
<feature type="domain" description="PurM-like C-terminal" evidence="5">
    <location>
        <begin position="151"/>
        <end position="308"/>
    </location>
</feature>
<dbReference type="PANTHER" id="PTHR30270:SF0">
    <property type="entry name" value="THIAMINE-MONOPHOSPHATE KINASE"/>
    <property type="match status" value="1"/>
</dbReference>
<comment type="miscellaneous">
    <text evidence="2">Reaction mechanism of ThiL seems to utilize a direct, inline transfer of the gamma-phosphate of ATP to TMP rather than a phosphorylated enzyme intermediate.</text>
</comment>
<sequence length="327" mass="34011">MAAVDEHELISRFFRPLAGRAGTFDLTDDAASLAPPDGCDLVLTKDGIAAGYHFLPDETPGNIARKALRVNLSDLAAKGARPLGYLMLLGLGARWEEAWLSEFTAALAADQSTYGIDLLGGDTIRADGLVVSITAIGTVPKGAMVRRSGARPGDRIYVTGTIGDAALGLLAATADSRLGHLDEGHRRHLLDRYSVPQPRTGLADALRRHATAALDVSDGLAGDLDKLCKVSGVGAAVDLDHVPLSPAVRAAAAQDPAMLELAVTGGDDYEILCAIPPEASEAFEKVATDAGTPVTAIGEIRDGEGPAMFHRGGTPSGFSRRSFSHTG</sequence>
<dbReference type="InterPro" id="IPR010918">
    <property type="entry name" value="PurM-like_C_dom"/>
</dbReference>
<feature type="binding site" evidence="2">
    <location>
        <position position="44"/>
    </location>
    <ligand>
        <name>Mg(2+)</name>
        <dbReference type="ChEBI" id="CHEBI:18420"/>
        <label>4</label>
    </ligand>
</feature>
<dbReference type="PIRSF" id="PIRSF005303">
    <property type="entry name" value="Thiam_monoph_kin"/>
    <property type="match status" value="1"/>
</dbReference>
<feature type="binding site" evidence="2">
    <location>
        <position position="122"/>
    </location>
    <ligand>
        <name>Mg(2+)</name>
        <dbReference type="ChEBI" id="CHEBI:18420"/>
        <label>1</label>
    </ligand>
</feature>
<evidence type="ECO:0000256" key="2">
    <source>
        <dbReference type="HAMAP-Rule" id="MF_02128"/>
    </source>
</evidence>
<evidence type="ECO:0000259" key="4">
    <source>
        <dbReference type="Pfam" id="PF00586"/>
    </source>
</evidence>
<comment type="function">
    <text evidence="2">Catalyzes the ATP-dependent phosphorylation of thiamine-monophosphate (TMP) to form thiamine-pyrophosphate (TPP), the active form of vitamin B1.</text>
</comment>
<dbReference type="STRING" id="631454.N177_3339"/>
<dbReference type="InterPro" id="IPR036676">
    <property type="entry name" value="PurM-like_C_sf"/>
</dbReference>
<feature type="binding site" evidence="2">
    <location>
        <position position="267"/>
    </location>
    <ligand>
        <name>substrate</name>
    </ligand>
</feature>
<comment type="caution">
    <text evidence="6">The sequence shown here is derived from an EMBL/GenBank/DDBJ whole genome shotgun (WGS) entry which is preliminary data.</text>
</comment>
<dbReference type="InterPro" id="IPR016188">
    <property type="entry name" value="PurM-like_N"/>
</dbReference>
<feature type="binding site" evidence="2">
    <location>
        <position position="74"/>
    </location>
    <ligand>
        <name>Mg(2+)</name>
        <dbReference type="ChEBI" id="CHEBI:18420"/>
        <label>2</label>
    </ligand>
</feature>
<keyword evidence="7" id="KW-1185">Reference proteome</keyword>
<comment type="pathway">
    <text evidence="2">Cofactor biosynthesis; thiamine diphosphate biosynthesis; thiamine diphosphate from thiamine phosphate: step 1/1.</text>
</comment>
<dbReference type="Proteomes" id="UP000017819">
    <property type="component" value="Unassembled WGS sequence"/>
</dbReference>
<proteinExistence type="inferred from homology"/>
<feature type="binding site" evidence="2">
    <location>
        <position position="74"/>
    </location>
    <ligand>
        <name>Mg(2+)</name>
        <dbReference type="ChEBI" id="CHEBI:18420"/>
        <label>4</label>
    </ligand>
</feature>
<feature type="binding site" evidence="2">
    <location>
        <position position="215"/>
    </location>
    <ligand>
        <name>Mg(2+)</name>
        <dbReference type="ChEBI" id="CHEBI:18420"/>
        <label>3</label>
    </ligand>
</feature>
<evidence type="ECO:0000256" key="3">
    <source>
        <dbReference type="SAM" id="MobiDB-lite"/>
    </source>
</evidence>
<gene>
    <name evidence="2" type="primary">thiL</name>
    <name evidence="6" type="ORF">N177_3339</name>
</gene>
<dbReference type="GO" id="GO:0009030">
    <property type="term" value="F:thiamine-phosphate kinase activity"/>
    <property type="evidence" value="ECO:0007669"/>
    <property type="project" value="UniProtKB-UniRule"/>
</dbReference>
<feature type="binding site" evidence="2">
    <location>
        <position position="147"/>
    </location>
    <ligand>
        <name>ATP</name>
        <dbReference type="ChEBI" id="CHEBI:30616"/>
    </ligand>
</feature>
<dbReference type="InterPro" id="IPR006283">
    <property type="entry name" value="ThiL-like"/>
</dbReference>
<dbReference type="InterPro" id="IPR036921">
    <property type="entry name" value="PurM-like_N_sf"/>
</dbReference>
<accession>V4RAR4</accession>
<dbReference type="Gene3D" id="3.90.650.10">
    <property type="entry name" value="PurM-like C-terminal domain"/>
    <property type="match status" value="1"/>
</dbReference>
<keyword evidence="2 6" id="KW-0808">Transferase</keyword>
<dbReference type="GO" id="GO:0009229">
    <property type="term" value="P:thiamine diphosphate biosynthetic process"/>
    <property type="evidence" value="ECO:0007669"/>
    <property type="project" value="UniProtKB-UniRule"/>
</dbReference>
<feature type="domain" description="PurM-like N-terminal" evidence="4">
    <location>
        <begin position="28"/>
        <end position="139"/>
    </location>
</feature>
<evidence type="ECO:0000313" key="6">
    <source>
        <dbReference type="EMBL" id="ESR23271.1"/>
    </source>
</evidence>
<dbReference type="GO" id="GO:0000287">
    <property type="term" value="F:magnesium ion binding"/>
    <property type="evidence" value="ECO:0007669"/>
    <property type="project" value="UniProtKB-UniRule"/>
</dbReference>
<dbReference type="Pfam" id="PF00586">
    <property type="entry name" value="AIRS"/>
    <property type="match status" value="1"/>
</dbReference>
<comment type="catalytic activity">
    <reaction evidence="2">
        <text>thiamine phosphate + ATP = thiamine diphosphate + ADP</text>
        <dbReference type="Rhea" id="RHEA:15913"/>
        <dbReference type="ChEBI" id="CHEBI:30616"/>
        <dbReference type="ChEBI" id="CHEBI:37575"/>
        <dbReference type="ChEBI" id="CHEBI:58937"/>
        <dbReference type="ChEBI" id="CHEBI:456216"/>
        <dbReference type="EC" id="2.7.4.16"/>
    </reaction>
</comment>
<keyword evidence="1 2" id="KW-0784">Thiamine biosynthesis</keyword>
<comment type="similarity">
    <text evidence="2">Belongs to the thiamine-monophosphate kinase family.</text>
</comment>